<dbReference type="GO" id="GO:0050661">
    <property type="term" value="F:NADP binding"/>
    <property type="evidence" value="ECO:0007669"/>
    <property type="project" value="InterPro"/>
</dbReference>
<dbReference type="InterPro" id="IPR020829">
    <property type="entry name" value="GlycerAld_3-P_DH_cat"/>
</dbReference>
<feature type="binding site" evidence="6">
    <location>
        <position position="314"/>
    </location>
    <ligand>
        <name>NAD(+)</name>
        <dbReference type="ChEBI" id="CHEBI:57540"/>
    </ligand>
</feature>
<dbReference type="PROSITE" id="PS00071">
    <property type="entry name" value="GAPDH"/>
    <property type="match status" value="1"/>
</dbReference>
<feature type="domain" description="Glyceraldehyde 3-phosphate dehydrogenase NAD(P) binding" evidence="10">
    <location>
        <begin position="2"/>
        <end position="152"/>
    </location>
</feature>
<dbReference type="EMBL" id="JACHLL010000002">
    <property type="protein sequence ID" value="MBB6341289.1"/>
    <property type="molecule type" value="Genomic_DNA"/>
</dbReference>
<name>A0A7X0BR05_9PSED</name>
<dbReference type="EC" id="1.2.1.-" evidence="9"/>
<feature type="binding site" evidence="6">
    <location>
        <position position="80"/>
    </location>
    <ligand>
        <name>NAD(+)</name>
        <dbReference type="ChEBI" id="CHEBI:57540"/>
    </ligand>
</feature>
<dbReference type="Proteomes" id="UP000557193">
    <property type="component" value="Unassembled WGS sequence"/>
</dbReference>
<proteinExistence type="inferred from homology"/>
<dbReference type="FunFam" id="3.30.360.10:FF:000002">
    <property type="entry name" value="Glyceraldehyde-3-phosphate dehydrogenase"/>
    <property type="match status" value="1"/>
</dbReference>
<feature type="binding site" evidence="5">
    <location>
        <begin position="210"/>
        <end position="211"/>
    </location>
    <ligand>
        <name>D-glyceraldehyde 3-phosphate</name>
        <dbReference type="ChEBI" id="CHEBI:59776"/>
    </ligand>
</feature>
<dbReference type="FunFam" id="3.40.50.720:FF:000001">
    <property type="entry name" value="Glyceraldehyde-3-phosphate dehydrogenase"/>
    <property type="match status" value="1"/>
</dbReference>
<dbReference type="Gene3D" id="3.30.360.10">
    <property type="entry name" value="Dihydrodipicolinate Reductase, domain 2"/>
    <property type="match status" value="1"/>
</dbReference>
<dbReference type="Gene3D" id="3.40.50.720">
    <property type="entry name" value="NAD(P)-binding Rossmann-like Domain"/>
    <property type="match status" value="1"/>
</dbReference>
<feature type="site" description="Activates thiol group during catalysis" evidence="7">
    <location>
        <position position="179"/>
    </location>
</feature>
<feature type="binding site" evidence="5">
    <location>
        <position position="182"/>
    </location>
    <ligand>
        <name>D-glyceraldehyde 3-phosphate</name>
        <dbReference type="ChEBI" id="CHEBI:59776"/>
    </ligand>
</feature>
<evidence type="ECO:0000256" key="9">
    <source>
        <dbReference type="RuleBase" id="RU361160"/>
    </source>
</evidence>
<comment type="subunit">
    <text evidence="2">Homotetramer.</text>
</comment>
<dbReference type="SMART" id="SM00846">
    <property type="entry name" value="Gp_dh_N"/>
    <property type="match status" value="1"/>
</dbReference>
<keyword evidence="6" id="KW-0520">NAD</keyword>
<protein>
    <recommendedName>
        <fullName evidence="9">Glyceraldehyde-3-phosphate dehydrogenase</fullName>
        <ecNumber evidence="9">1.2.1.-</ecNumber>
    </recommendedName>
</protein>
<dbReference type="PANTHER" id="PTHR43148">
    <property type="entry name" value="GLYCERALDEHYDE-3-PHOSPHATE DEHYDROGENASE 2"/>
    <property type="match status" value="1"/>
</dbReference>
<dbReference type="CDD" id="cd18126">
    <property type="entry name" value="GAPDH_I_C"/>
    <property type="match status" value="1"/>
</dbReference>
<feature type="binding site" evidence="6">
    <location>
        <position position="122"/>
    </location>
    <ligand>
        <name>NAD(+)</name>
        <dbReference type="ChEBI" id="CHEBI:57540"/>
    </ligand>
</feature>
<comment type="similarity">
    <text evidence="1 8">Belongs to the glyceraldehyde-3-phosphate dehydrogenase family.</text>
</comment>
<feature type="binding site" evidence="6">
    <location>
        <position position="36"/>
    </location>
    <ligand>
        <name>NAD(+)</name>
        <dbReference type="ChEBI" id="CHEBI:57540"/>
    </ligand>
</feature>
<evidence type="ECO:0000256" key="1">
    <source>
        <dbReference type="ARBA" id="ARBA00007406"/>
    </source>
</evidence>
<feature type="binding site" evidence="6">
    <location>
        <begin position="11"/>
        <end position="12"/>
    </location>
    <ligand>
        <name>NAD(+)</name>
        <dbReference type="ChEBI" id="CHEBI:57540"/>
    </ligand>
</feature>
<dbReference type="AlphaFoldDB" id="A0A7X0BR05"/>
<reference evidence="11 12" key="1">
    <citation type="submission" date="2020-08" db="EMBL/GenBank/DDBJ databases">
        <title>Functional genomics of gut bacteria from endangered species of beetles.</title>
        <authorList>
            <person name="Carlos-Shanley C."/>
        </authorList>
    </citation>
    <scope>NUCLEOTIDE SEQUENCE [LARGE SCALE GENOMIC DNA]</scope>
    <source>
        <strain evidence="11 12">S00202</strain>
    </source>
</reference>
<dbReference type="NCBIfam" id="TIGR01534">
    <property type="entry name" value="GAPDH-I"/>
    <property type="match status" value="1"/>
</dbReference>
<feature type="binding site" evidence="5">
    <location>
        <position position="233"/>
    </location>
    <ligand>
        <name>D-glyceraldehyde 3-phosphate</name>
        <dbReference type="ChEBI" id="CHEBI:59776"/>
    </ligand>
</feature>
<evidence type="ECO:0000256" key="8">
    <source>
        <dbReference type="RuleBase" id="RU000397"/>
    </source>
</evidence>
<comment type="caution">
    <text evidence="11">The sequence shown here is derived from an EMBL/GenBank/DDBJ whole genome shotgun (WGS) entry which is preliminary data.</text>
</comment>
<dbReference type="GO" id="GO:0051287">
    <property type="term" value="F:NAD binding"/>
    <property type="evidence" value="ECO:0007669"/>
    <property type="project" value="InterPro"/>
</dbReference>
<evidence type="ECO:0000256" key="2">
    <source>
        <dbReference type="ARBA" id="ARBA00011881"/>
    </source>
</evidence>
<keyword evidence="3 9" id="KW-0560">Oxidoreductase</keyword>
<evidence type="ECO:0000256" key="7">
    <source>
        <dbReference type="PIRSR" id="PIRSR000149-4"/>
    </source>
</evidence>
<dbReference type="GO" id="GO:0006006">
    <property type="term" value="P:glucose metabolic process"/>
    <property type="evidence" value="ECO:0007669"/>
    <property type="project" value="InterPro"/>
</dbReference>
<feature type="binding site" evidence="5">
    <location>
        <begin position="151"/>
        <end position="153"/>
    </location>
    <ligand>
        <name>D-glyceraldehyde 3-phosphate</name>
        <dbReference type="ChEBI" id="CHEBI:59776"/>
    </ligand>
</feature>
<evidence type="ECO:0000256" key="3">
    <source>
        <dbReference type="ARBA" id="ARBA00023002"/>
    </source>
</evidence>
<evidence type="ECO:0000256" key="4">
    <source>
        <dbReference type="PIRSR" id="PIRSR000149-1"/>
    </source>
</evidence>
<dbReference type="Pfam" id="PF00044">
    <property type="entry name" value="Gp_dh_N"/>
    <property type="match status" value="1"/>
</dbReference>
<dbReference type="PIRSF" id="PIRSF000149">
    <property type="entry name" value="GAP_DH"/>
    <property type="match status" value="1"/>
</dbReference>
<evidence type="ECO:0000256" key="5">
    <source>
        <dbReference type="PIRSR" id="PIRSR000149-2"/>
    </source>
</evidence>
<dbReference type="InterPro" id="IPR020828">
    <property type="entry name" value="GlycerAld_3-P_DH_NAD(P)-bd"/>
</dbReference>
<dbReference type="GO" id="GO:0016620">
    <property type="term" value="F:oxidoreductase activity, acting on the aldehyde or oxo group of donors, NAD or NADP as acceptor"/>
    <property type="evidence" value="ECO:0007669"/>
    <property type="project" value="InterPro"/>
</dbReference>
<accession>A0A7X0BR05</accession>
<evidence type="ECO:0000313" key="12">
    <source>
        <dbReference type="Proteomes" id="UP000557193"/>
    </source>
</evidence>
<dbReference type="SUPFAM" id="SSF55347">
    <property type="entry name" value="Glyceraldehyde-3-phosphate dehydrogenase-like, C-terminal domain"/>
    <property type="match status" value="1"/>
</dbReference>
<dbReference type="InterPro" id="IPR036291">
    <property type="entry name" value="NAD(P)-bd_dom_sf"/>
</dbReference>
<organism evidence="11 12">
    <name type="scientific">Pseudomonas fluvialis</name>
    <dbReference type="NCBI Taxonomy" id="1793966"/>
    <lineage>
        <taxon>Bacteria</taxon>
        <taxon>Pseudomonadati</taxon>
        <taxon>Pseudomonadota</taxon>
        <taxon>Gammaproteobacteria</taxon>
        <taxon>Pseudomonadales</taxon>
        <taxon>Pseudomonadaceae</taxon>
        <taxon>Pseudomonas</taxon>
    </lineage>
</organism>
<evidence type="ECO:0000256" key="6">
    <source>
        <dbReference type="PIRSR" id="PIRSR000149-3"/>
    </source>
</evidence>
<keyword evidence="12" id="KW-1185">Reference proteome</keyword>
<dbReference type="PRINTS" id="PR00078">
    <property type="entry name" value="G3PDHDRGNASE"/>
</dbReference>
<keyword evidence="6" id="KW-0547">Nucleotide-binding</keyword>
<dbReference type="Pfam" id="PF02800">
    <property type="entry name" value="Gp_dh_C"/>
    <property type="match status" value="1"/>
</dbReference>
<dbReference type="SUPFAM" id="SSF51735">
    <property type="entry name" value="NAD(P)-binding Rossmann-fold domains"/>
    <property type="match status" value="1"/>
</dbReference>
<dbReference type="InterPro" id="IPR020830">
    <property type="entry name" value="GlycerAld_3-P_DH_AS"/>
</dbReference>
<dbReference type="InterPro" id="IPR006424">
    <property type="entry name" value="Glyceraldehyde-3-P_DH_1"/>
</dbReference>
<sequence>MLRIAINGYGRIGRAVVRALFERGLHQRLHLEAINDLGDFATLAHLTRFDSTFGRFPHTVHLHDDILQIDGQSVHLFQERDTVKLPWGKLGVDVVLECSGKLKSRQAAEQHLIAGAPRVLLSHPLDSADLTVVYGVNHEQLGSQQLVSNASCTTNCLAPLAKVLHDAVGIRQGLVTTVHAYTNDQNLLDKDHDDLYRARAAALSMIPTSTGAAKAIGLVLPELAGRLDGLAVRVPTPNVSLVDLTFQAERACTLASINQALQQGARQLPLGVMECNDLPLVSADFNGYPVSCVVDLNHTRVQGDLVKVLAWYDNEWAFANRMLDVLLAWLHPLEQHYSTPRGAG</sequence>
<dbReference type="RefSeq" id="WP_184681902.1">
    <property type="nucleotide sequence ID" value="NZ_JACHLL010000002.1"/>
</dbReference>
<gene>
    <name evidence="11" type="ORF">HNP49_001446</name>
</gene>
<feature type="active site" description="Nucleophile" evidence="4">
    <location>
        <position position="152"/>
    </location>
</feature>
<dbReference type="InterPro" id="IPR020831">
    <property type="entry name" value="GlycerAld/Erythrose_P_DH"/>
</dbReference>
<evidence type="ECO:0000313" key="11">
    <source>
        <dbReference type="EMBL" id="MBB6341289.1"/>
    </source>
</evidence>
<evidence type="ECO:0000259" key="10">
    <source>
        <dbReference type="SMART" id="SM00846"/>
    </source>
</evidence>